<sequence length="201" mass="22681">MARHTNAPAMLAYRGDDNKTIVYAPAPTNLQTSDTPYDSDAEPLIAPQASELDQEALMNFTATGRPIPGFQFNSLQNMAGDMFSLPQLLPKQYTDDSIIPAIVTKVIPSEKPKDKEDGKGRRKSFIKMLKGEGKSKKEGEDGLVKVVYMPRREYQKHFARDLKGEYIGSEPYKRWSEVELEETFAKYKPEPEKKTGYRPAS</sequence>
<protein>
    <submittedName>
        <fullName evidence="1">Uncharacterized protein</fullName>
    </submittedName>
</protein>
<gene>
    <name evidence="1" type="ORF">LSUE1_G004974</name>
</gene>
<name>A0A8T9C7W1_9HELO</name>
<dbReference type="EMBL" id="QGMK01000540">
    <property type="protein sequence ID" value="TVY81142.1"/>
    <property type="molecule type" value="Genomic_DNA"/>
</dbReference>
<reference evidence="1 2" key="1">
    <citation type="submission" date="2018-05" db="EMBL/GenBank/DDBJ databases">
        <title>Genome sequencing and assembly of the regulated plant pathogen Lachnellula willkommii and related sister species for the development of diagnostic species identification markers.</title>
        <authorList>
            <person name="Giroux E."/>
            <person name="Bilodeau G."/>
        </authorList>
    </citation>
    <scope>NUCLEOTIDE SEQUENCE [LARGE SCALE GENOMIC DNA]</scope>
    <source>
        <strain evidence="1 2">CBS 268.59</strain>
    </source>
</reference>
<proteinExistence type="predicted"/>
<organism evidence="1 2">
    <name type="scientific">Lachnellula suecica</name>
    <dbReference type="NCBI Taxonomy" id="602035"/>
    <lineage>
        <taxon>Eukaryota</taxon>
        <taxon>Fungi</taxon>
        <taxon>Dikarya</taxon>
        <taxon>Ascomycota</taxon>
        <taxon>Pezizomycotina</taxon>
        <taxon>Leotiomycetes</taxon>
        <taxon>Helotiales</taxon>
        <taxon>Lachnaceae</taxon>
        <taxon>Lachnellula</taxon>
    </lineage>
</organism>
<dbReference type="AlphaFoldDB" id="A0A8T9C7W1"/>
<keyword evidence="2" id="KW-1185">Reference proteome</keyword>
<dbReference type="Proteomes" id="UP000469558">
    <property type="component" value="Unassembled WGS sequence"/>
</dbReference>
<dbReference type="OrthoDB" id="4158258at2759"/>
<evidence type="ECO:0000313" key="1">
    <source>
        <dbReference type="EMBL" id="TVY81142.1"/>
    </source>
</evidence>
<evidence type="ECO:0000313" key="2">
    <source>
        <dbReference type="Proteomes" id="UP000469558"/>
    </source>
</evidence>
<accession>A0A8T9C7W1</accession>
<comment type="caution">
    <text evidence="1">The sequence shown here is derived from an EMBL/GenBank/DDBJ whole genome shotgun (WGS) entry which is preliminary data.</text>
</comment>